<feature type="transmembrane region" description="Helical" evidence="2">
    <location>
        <begin position="244"/>
        <end position="262"/>
    </location>
</feature>
<dbReference type="InterPro" id="IPR014270">
    <property type="entry name" value="PEP-CTERM_IMP"/>
</dbReference>
<dbReference type="NCBIfam" id="TIGR02921">
    <property type="entry name" value="PEP_integral"/>
    <property type="match status" value="1"/>
</dbReference>
<keyword evidence="1" id="KW-0175">Coiled coil</keyword>
<name>A0A1Z4KTK5_ANAVA</name>
<dbReference type="InterPro" id="IPR013424">
    <property type="entry name" value="Ice-binding_C"/>
</dbReference>
<feature type="domain" description="VIT" evidence="3">
    <location>
        <begin position="390"/>
        <end position="523"/>
    </location>
</feature>
<evidence type="ECO:0000313" key="4">
    <source>
        <dbReference type="EMBL" id="BAY72366.1"/>
    </source>
</evidence>
<feature type="transmembrane region" description="Helical" evidence="2">
    <location>
        <begin position="110"/>
        <end position="130"/>
    </location>
</feature>
<keyword evidence="2" id="KW-0812">Transmembrane</keyword>
<dbReference type="Pfam" id="PF08487">
    <property type="entry name" value="VIT"/>
    <property type="match status" value="1"/>
</dbReference>
<dbReference type="EMBL" id="AP018216">
    <property type="protein sequence ID" value="BAY72366.1"/>
    <property type="molecule type" value="Genomic_DNA"/>
</dbReference>
<organism evidence="4 5">
    <name type="scientific">Trichormus variabilis NIES-23</name>
    <dbReference type="NCBI Taxonomy" id="1973479"/>
    <lineage>
        <taxon>Bacteria</taxon>
        <taxon>Bacillati</taxon>
        <taxon>Cyanobacteriota</taxon>
        <taxon>Cyanophyceae</taxon>
        <taxon>Nostocales</taxon>
        <taxon>Nostocaceae</taxon>
        <taxon>Trichormus</taxon>
    </lineage>
</organism>
<feature type="transmembrane region" description="Helical" evidence="2">
    <location>
        <begin position="142"/>
        <end position="171"/>
    </location>
</feature>
<feature type="coiled-coil region" evidence="1">
    <location>
        <begin position="859"/>
        <end position="886"/>
    </location>
</feature>
<feature type="transmembrane region" description="Helical" evidence="2">
    <location>
        <begin position="49"/>
        <end position="71"/>
    </location>
</feature>
<feature type="transmembrane region" description="Helical" evidence="2">
    <location>
        <begin position="78"/>
        <end position="98"/>
    </location>
</feature>
<sequence>MKSFWNASFEGIFWLWNLTFLSLVYLGILPFVGVPLVLATARGDIPIEFSLALVTLIAVPTISSIIGGWCFLQQPVKLIRLFYGVEAPLFVLCLLRLFLIRELTPASSQILLTMGVCIAAFAGELFWGYASRRKIGLQWVQMLAHTLMLVFGIYAGAVLLFYALPLAVFLLQELVKFEWVIPLWNILYHTAFVGGLFIISMWLIVLAFSATLFILMPSALTAMYVHSGAKILKAFASEHGNKKAFAGASAVIVAFAVTFLSLQQQPQVMAFSLLANAPKNDSDRQTLITKSEQIRTGLLNAYLSSYRYLSSREENNHISAMYRHVLGLEKTAADGLQETYNFLMSPFLYNGSDKDVAKAEKLYAEFFDTPLQKAEKTAVSHAVQSTFNEQEVKAGLLNINEKKVLLASQQVTVKEHGDWADVELYEVYKNQTPEVQEVFYSFSLPESAVITGLWLGDTNKLDQRFNFVVSPRGAAQKVYNSQVRRERPVDPALLEQVGPRHYRLRAFPIPPNNVQQIEGQPPLPTEMNLWLTYKVLGQDKGWAMPDLGERRNIFWTNQTKRIRNGKEIGFKENAWLEEFIPASQKIQPALHEVSLDEGYKILAKPLSNKDYTLPKNQRVALVLDTSRSMGEHIKELTQTLSWLKQHGFADNDLTNNDADLYISVSPGATPTRLDNLQQFQPEKVAFYGTIQPQEMLAQFNNLRGDTAYDAVLLLSDEGSYELSKNNKTVPATPAPLWMVHLGGLPGAYNDGIIKSLQDSGGGVAVDIAEVLQRIATKSILGDSVVTVVNGYAWYLQTLDTAVTTNNQQDDLLPLAARQLILGLSKQIKLDNLKSLDAIHAVAKKYKIVSPYSSMLVLVNDEQRQLLKEAEAASDRFDRKVENGKENLSKPNNPLKVSVPEPSGGWLLGVSAIALFIFAKRRR</sequence>
<feature type="transmembrane region" description="Helical" evidence="2">
    <location>
        <begin position="12"/>
        <end position="37"/>
    </location>
</feature>
<evidence type="ECO:0000256" key="1">
    <source>
        <dbReference type="SAM" id="Coils"/>
    </source>
</evidence>
<evidence type="ECO:0000256" key="2">
    <source>
        <dbReference type="SAM" id="Phobius"/>
    </source>
</evidence>
<dbReference type="NCBIfam" id="TIGR02595">
    <property type="entry name" value="PEP_CTERM"/>
    <property type="match status" value="1"/>
</dbReference>
<evidence type="ECO:0000259" key="3">
    <source>
        <dbReference type="PROSITE" id="PS51468"/>
    </source>
</evidence>
<dbReference type="InterPro" id="IPR013694">
    <property type="entry name" value="VIT"/>
</dbReference>
<evidence type="ECO:0000313" key="5">
    <source>
        <dbReference type="Proteomes" id="UP000217507"/>
    </source>
</evidence>
<reference evidence="4 5" key="1">
    <citation type="submission" date="2017-06" db="EMBL/GenBank/DDBJ databases">
        <title>Genome sequencing of cyanobaciteial culture collection at National Institute for Environmental Studies (NIES).</title>
        <authorList>
            <person name="Hirose Y."/>
            <person name="Shimura Y."/>
            <person name="Fujisawa T."/>
            <person name="Nakamura Y."/>
            <person name="Kawachi M."/>
        </authorList>
    </citation>
    <scope>NUCLEOTIDE SEQUENCE [LARGE SCALE GENOMIC DNA]</scope>
    <source>
        <strain evidence="4 5">NIES-23</strain>
    </source>
</reference>
<dbReference type="AlphaFoldDB" id="A0A1Z4KTK5"/>
<feature type="transmembrane region" description="Helical" evidence="2">
    <location>
        <begin position="902"/>
        <end position="918"/>
    </location>
</feature>
<keyword evidence="2" id="KW-1133">Transmembrane helix</keyword>
<dbReference type="Proteomes" id="UP000217507">
    <property type="component" value="Chromosome"/>
</dbReference>
<accession>A0A1Z4KTK5</accession>
<keyword evidence="2" id="KW-0472">Membrane</keyword>
<feature type="transmembrane region" description="Helical" evidence="2">
    <location>
        <begin position="191"/>
        <end position="224"/>
    </location>
</feature>
<protein>
    <recommendedName>
        <fullName evidence="3">VIT domain-containing protein</fullName>
    </recommendedName>
</protein>
<gene>
    <name evidence="4" type="ORF">NIES23_51910</name>
</gene>
<proteinExistence type="predicted"/>
<dbReference type="PROSITE" id="PS51468">
    <property type="entry name" value="VIT"/>
    <property type="match status" value="1"/>
</dbReference>